<dbReference type="Proteomes" id="UP000066042">
    <property type="component" value="Chromosome"/>
</dbReference>
<proteinExistence type="predicted"/>
<gene>
    <name evidence="1" type="ORF">TBCH5v1_0282</name>
</gene>
<name>A0A0S1X952_THEBA</name>
<dbReference type="RefSeq" id="WP_056933215.1">
    <property type="nucleotide sequence ID" value="NZ_CP013050.1"/>
</dbReference>
<protein>
    <submittedName>
        <fullName evidence="1">Uncharacterized protein</fullName>
    </submittedName>
</protein>
<dbReference type="EMBL" id="CP013050">
    <property type="protein sequence ID" value="ALM74260.1"/>
    <property type="molecule type" value="Genomic_DNA"/>
</dbReference>
<accession>A0A0S1X952</accession>
<organism evidence="1 2">
    <name type="scientific">Thermococcus barophilus</name>
    <dbReference type="NCBI Taxonomy" id="55802"/>
    <lineage>
        <taxon>Archaea</taxon>
        <taxon>Methanobacteriati</taxon>
        <taxon>Methanobacteriota</taxon>
        <taxon>Thermococci</taxon>
        <taxon>Thermococcales</taxon>
        <taxon>Thermococcaceae</taxon>
        <taxon>Thermococcus</taxon>
    </lineage>
</organism>
<dbReference type="STRING" id="55802.TBCH5v1_0282"/>
<dbReference type="PATRIC" id="fig|55802.8.peg.279"/>
<dbReference type="GeneID" id="26135571"/>
<reference evidence="1 2" key="1">
    <citation type="journal article" date="2016" name="Genome Announc.">
        <title>Complete genome sequence of the hyperthermophilic and piezophilic archaeon Thermococcus barophilus Ch5, capable of growth at the expense of hydrogenogenesis from carbon monoxide and formate.</title>
        <authorList>
            <person name="Oger P."/>
            <person name="Sokolova T.G."/>
            <person name="Kozhevnikova D.A."/>
            <person name="Taranov E.A."/>
            <person name="Vannier P."/>
            <person name="Lee H.S."/>
            <person name="Kwon K.K."/>
            <person name="Kang S.G."/>
            <person name="Lee J.H."/>
            <person name="Bonch-Osmolovskaya E.A."/>
            <person name="Lebedinsky A.V."/>
        </authorList>
    </citation>
    <scope>NUCLEOTIDE SEQUENCE [LARGE SCALE GENOMIC DNA]</scope>
    <source>
        <strain evidence="2">Ch5</strain>
    </source>
</reference>
<sequence length="104" mass="11847">MSLLPLAGMFIFGGKKKKKSWKEVFQELAEKHGLPVEIIEALDGAHMAHNGYIEFVRRMDPEGDLKRVKTLDVDETGNLWAARAVRDHEYQGYIGREGPKIPRI</sequence>
<evidence type="ECO:0000313" key="2">
    <source>
        <dbReference type="Proteomes" id="UP000066042"/>
    </source>
</evidence>
<dbReference type="AlphaFoldDB" id="A0A0S1X952"/>
<evidence type="ECO:0000313" key="1">
    <source>
        <dbReference type="EMBL" id="ALM74260.1"/>
    </source>
</evidence>